<protein>
    <submittedName>
        <fullName evidence="2">Uncharacterized protein</fullName>
    </submittedName>
</protein>
<dbReference type="Proteomes" id="UP000233551">
    <property type="component" value="Unassembled WGS sequence"/>
</dbReference>
<keyword evidence="1" id="KW-0812">Transmembrane</keyword>
<reference evidence="2 3" key="1">
    <citation type="submission" date="2017-11" db="EMBL/GenBank/DDBJ databases">
        <title>De-novo sequencing of pomegranate (Punica granatum L.) genome.</title>
        <authorList>
            <person name="Akparov Z."/>
            <person name="Amiraslanov A."/>
            <person name="Hajiyeva S."/>
            <person name="Abbasov M."/>
            <person name="Kaur K."/>
            <person name="Hamwieh A."/>
            <person name="Solovyev V."/>
            <person name="Salamov A."/>
            <person name="Braich B."/>
            <person name="Kosarev P."/>
            <person name="Mahmoud A."/>
            <person name="Hajiyev E."/>
            <person name="Babayeva S."/>
            <person name="Izzatullayeva V."/>
            <person name="Mammadov A."/>
            <person name="Mammadov A."/>
            <person name="Sharifova S."/>
            <person name="Ojaghi J."/>
            <person name="Eynullazada K."/>
            <person name="Bayramov B."/>
            <person name="Abdulazimova A."/>
            <person name="Shahmuradov I."/>
        </authorList>
    </citation>
    <scope>NUCLEOTIDE SEQUENCE [LARGE SCALE GENOMIC DNA]</scope>
    <source>
        <strain evidence="3">cv. AG2017</strain>
        <tissue evidence="2">Leaf</tissue>
    </source>
</reference>
<evidence type="ECO:0000256" key="1">
    <source>
        <dbReference type="SAM" id="Phobius"/>
    </source>
</evidence>
<keyword evidence="1" id="KW-0472">Membrane</keyword>
<dbReference type="AlphaFoldDB" id="A0A2I0L899"/>
<evidence type="ECO:0000313" key="2">
    <source>
        <dbReference type="EMBL" id="PKI76922.1"/>
    </source>
</evidence>
<gene>
    <name evidence="2" type="ORF">CRG98_002709</name>
</gene>
<name>A0A2I0L899_PUNGR</name>
<organism evidence="2 3">
    <name type="scientific">Punica granatum</name>
    <name type="common">Pomegranate</name>
    <dbReference type="NCBI Taxonomy" id="22663"/>
    <lineage>
        <taxon>Eukaryota</taxon>
        <taxon>Viridiplantae</taxon>
        <taxon>Streptophyta</taxon>
        <taxon>Embryophyta</taxon>
        <taxon>Tracheophyta</taxon>
        <taxon>Spermatophyta</taxon>
        <taxon>Magnoliopsida</taxon>
        <taxon>eudicotyledons</taxon>
        <taxon>Gunneridae</taxon>
        <taxon>Pentapetalae</taxon>
        <taxon>rosids</taxon>
        <taxon>malvids</taxon>
        <taxon>Myrtales</taxon>
        <taxon>Lythraceae</taxon>
        <taxon>Punica</taxon>
    </lineage>
</organism>
<keyword evidence="3" id="KW-1185">Reference proteome</keyword>
<sequence>MARASYEILRHTQLIPKSKAPMINIRTKSSGQRGNHVSVSFSSVRTTIFMDPRAKFDIFRSRFAFILAFLFWPYLSLDSRLFVAAPGGPTTVLWCDLSLELSPRSELIHQAQCHYPLSLTNLILAAPSSGTERSL</sequence>
<feature type="transmembrane region" description="Helical" evidence="1">
    <location>
        <begin position="58"/>
        <end position="75"/>
    </location>
</feature>
<evidence type="ECO:0000313" key="3">
    <source>
        <dbReference type="Proteomes" id="UP000233551"/>
    </source>
</evidence>
<dbReference type="EMBL" id="PGOL01000107">
    <property type="protein sequence ID" value="PKI76922.1"/>
    <property type="molecule type" value="Genomic_DNA"/>
</dbReference>
<proteinExistence type="predicted"/>
<comment type="caution">
    <text evidence="2">The sequence shown here is derived from an EMBL/GenBank/DDBJ whole genome shotgun (WGS) entry which is preliminary data.</text>
</comment>
<accession>A0A2I0L899</accession>
<keyword evidence="1" id="KW-1133">Transmembrane helix</keyword>